<sequence length="93" mass="10750">MKLNNIRLFVSDFDKCFRFYSEKLGLKVTWGKIGGDYASFDIGIESHDMVFSIFKSDLMAKEIGNLDKTLPSNNREKTVIVLKVNNVDKTYKY</sequence>
<protein>
    <submittedName>
        <fullName evidence="2">VOC family protein</fullName>
    </submittedName>
</protein>
<feature type="domain" description="Glyoxalase/fosfomycin resistance/dioxygenase" evidence="1">
    <location>
        <begin position="2"/>
        <end position="92"/>
    </location>
</feature>
<evidence type="ECO:0000313" key="3">
    <source>
        <dbReference type="Proteomes" id="UP001211522"/>
    </source>
</evidence>
<dbReference type="Proteomes" id="UP001211522">
    <property type="component" value="Unassembled WGS sequence"/>
</dbReference>
<dbReference type="Gene3D" id="3.10.180.10">
    <property type="entry name" value="2,3-Dihydroxybiphenyl 1,2-Dioxygenase, domain 1"/>
    <property type="match status" value="1"/>
</dbReference>
<dbReference type="RefSeq" id="WP_272061627.1">
    <property type="nucleotide sequence ID" value="NZ_JAQMPX010000122.1"/>
</dbReference>
<dbReference type="AlphaFoldDB" id="A0AAW6FAR5"/>
<dbReference type="InterPro" id="IPR029068">
    <property type="entry name" value="Glyas_Bleomycin-R_OHBP_Dase"/>
</dbReference>
<name>A0AAW6FAR5_PARDI</name>
<comment type="caution">
    <text evidence="2">The sequence shown here is derived from an EMBL/GenBank/DDBJ whole genome shotgun (WGS) entry which is preliminary data.</text>
</comment>
<proteinExistence type="predicted"/>
<dbReference type="SUPFAM" id="SSF54593">
    <property type="entry name" value="Glyoxalase/Bleomycin resistance protein/Dihydroxybiphenyl dioxygenase"/>
    <property type="match status" value="1"/>
</dbReference>
<evidence type="ECO:0000313" key="2">
    <source>
        <dbReference type="EMBL" id="MDB9140123.1"/>
    </source>
</evidence>
<accession>A0AAW6FAR5</accession>
<evidence type="ECO:0000259" key="1">
    <source>
        <dbReference type="Pfam" id="PF00903"/>
    </source>
</evidence>
<dbReference type="Pfam" id="PF00903">
    <property type="entry name" value="Glyoxalase"/>
    <property type="match status" value="1"/>
</dbReference>
<gene>
    <name evidence="2" type="ORF">PN612_16680</name>
</gene>
<reference evidence="2" key="1">
    <citation type="submission" date="2023-01" db="EMBL/GenBank/DDBJ databases">
        <title>Human gut microbiome strain richness.</title>
        <authorList>
            <person name="Chen-Liaw A."/>
        </authorList>
    </citation>
    <scope>NUCLEOTIDE SEQUENCE</scope>
    <source>
        <strain evidence="2">D35st1_E5_D35t1_190705</strain>
    </source>
</reference>
<organism evidence="2 3">
    <name type="scientific">Parabacteroides distasonis</name>
    <dbReference type="NCBI Taxonomy" id="823"/>
    <lineage>
        <taxon>Bacteria</taxon>
        <taxon>Pseudomonadati</taxon>
        <taxon>Bacteroidota</taxon>
        <taxon>Bacteroidia</taxon>
        <taxon>Bacteroidales</taxon>
        <taxon>Tannerellaceae</taxon>
        <taxon>Parabacteroides</taxon>
    </lineage>
</organism>
<dbReference type="EMBL" id="JAQMPX010000122">
    <property type="protein sequence ID" value="MDB9140123.1"/>
    <property type="molecule type" value="Genomic_DNA"/>
</dbReference>
<dbReference type="InterPro" id="IPR004360">
    <property type="entry name" value="Glyas_Fos-R_dOase_dom"/>
</dbReference>